<name>A0ABU5SX32_9CYAN</name>
<feature type="transmembrane region" description="Helical" evidence="8">
    <location>
        <begin position="280"/>
        <end position="300"/>
    </location>
</feature>
<dbReference type="InterPro" id="IPR051449">
    <property type="entry name" value="ABC-2_transporter_component"/>
</dbReference>
<proteinExistence type="inferred from homology"/>
<keyword evidence="7 8" id="KW-0472">Membrane</keyword>
<feature type="transmembrane region" description="Helical" evidence="8">
    <location>
        <begin position="221"/>
        <end position="247"/>
    </location>
</feature>
<evidence type="ECO:0000256" key="6">
    <source>
        <dbReference type="ARBA" id="ARBA00022989"/>
    </source>
</evidence>
<dbReference type="InterPro" id="IPR047817">
    <property type="entry name" value="ABC2_TM_bact-type"/>
</dbReference>
<keyword evidence="6 8" id="KW-1133">Transmembrane helix</keyword>
<dbReference type="EMBL" id="JAYGHY010000022">
    <property type="protein sequence ID" value="MEA5442602.1"/>
    <property type="molecule type" value="Genomic_DNA"/>
</dbReference>
<evidence type="ECO:0000256" key="7">
    <source>
        <dbReference type="ARBA" id="ARBA00023136"/>
    </source>
</evidence>
<evidence type="ECO:0000313" key="11">
    <source>
        <dbReference type="Proteomes" id="UP001302329"/>
    </source>
</evidence>
<feature type="transmembrane region" description="Helical" evidence="8">
    <location>
        <begin position="253"/>
        <end position="273"/>
    </location>
</feature>
<accession>A0ABU5SX32</accession>
<dbReference type="RefSeq" id="WP_323356669.1">
    <property type="nucleotide sequence ID" value="NZ_JAYGHY010000022.1"/>
</dbReference>
<keyword evidence="5 8" id="KW-0812">Transmembrane</keyword>
<organism evidence="10 11">
    <name type="scientific">Cyanobium gracile UHCC 0281</name>
    <dbReference type="NCBI Taxonomy" id="3110309"/>
    <lineage>
        <taxon>Bacteria</taxon>
        <taxon>Bacillati</taxon>
        <taxon>Cyanobacteriota</taxon>
        <taxon>Cyanophyceae</taxon>
        <taxon>Synechococcales</taxon>
        <taxon>Prochlorococcaceae</taxon>
        <taxon>Cyanobium</taxon>
    </lineage>
</organism>
<feature type="domain" description="ABC transmembrane type-2" evidence="9">
    <location>
        <begin position="124"/>
        <end position="364"/>
    </location>
</feature>
<dbReference type="Proteomes" id="UP001302329">
    <property type="component" value="Unassembled WGS sequence"/>
</dbReference>
<feature type="transmembrane region" description="Helical" evidence="8">
    <location>
        <begin position="306"/>
        <end position="323"/>
    </location>
</feature>
<evidence type="ECO:0000256" key="8">
    <source>
        <dbReference type="SAM" id="Phobius"/>
    </source>
</evidence>
<keyword evidence="11" id="KW-1185">Reference proteome</keyword>
<protein>
    <submittedName>
        <fullName evidence="10">ABC transporter permease</fullName>
    </submittedName>
</protein>
<feature type="transmembrane region" description="Helical" evidence="8">
    <location>
        <begin position="170"/>
        <end position="194"/>
    </location>
</feature>
<evidence type="ECO:0000256" key="1">
    <source>
        <dbReference type="ARBA" id="ARBA00004651"/>
    </source>
</evidence>
<gene>
    <name evidence="10" type="ORF">VB739_08560</name>
</gene>
<keyword evidence="3" id="KW-0813">Transport</keyword>
<feature type="transmembrane region" description="Helical" evidence="8">
    <location>
        <begin position="335"/>
        <end position="358"/>
    </location>
</feature>
<comment type="subcellular location">
    <subcellularLocation>
        <location evidence="1">Cell membrane</location>
        <topology evidence="1">Multi-pass membrane protein</topology>
    </subcellularLocation>
</comment>
<evidence type="ECO:0000256" key="5">
    <source>
        <dbReference type="ARBA" id="ARBA00022692"/>
    </source>
</evidence>
<comment type="similarity">
    <text evidence="2">Belongs to the ABC-2 integral membrane protein family.</text>
</comment>
<sequence>MRSRVRAQCIKELLQFRRDRLTLGLAFLLPLLSLLILGFAIRLETKHIPIVVQDLDRSHLSYAFTDRLFATDQFHPSRWRGTDPVAAIDRGSARAAVIIPPDFSRRLKAGKPSTVQVLVDGTDANNARVIRNSLQATTEFFLRDQDLIDASQPVRARTRLWFNPGRKESLYIVPGVYAVVLWIFPSLLAAIAMVREKEKQTILQVYASGIGPGELLLGKGLAYLLVGGAMALVVMGLGSLIFGVGFAGDPTPLLVGTTLYLASAVSFGLLLGARSATQNAAVQGVSLIGFLTALLLSGFIYPVSNIPFPLSLVSAIVPARYFIVISRDAYVRGTGWPGVAFDVLVVLVSAVVLFVAALRSLGAMQLDAGAGR</sequence>
<feature type="transmembrane region" description="Helical" evidence="8">
    <location>
        <begin position="21"/>
        <end position="41"/>
    </location>
</feature>
<evidence type="ECO:0000256" key="2">
    <source>
        <dbReference type="ARBA" id="ARBA00007783"/>
    </source>
</evidence>
<evidence type="ECO:0000313" key="10">
    <source>
        <dbReference type="EMBL" id="MEA5442602.1"/>
    </source>
</evidence>
<evidence type="ECO:0000256" key="4">
    <source>
        <dbReference type="ARBA" id="ARBA00022475"/>
    </source>
</evidence>
<dbReference type="Pfam" id="PF12698">
    <property type="entry name" value="ABC2_membrane_3"/>
    <property type="match status" value="1"/>
</dbReference>
<dbReference type="Gene3D" id="3.40.1710.10">
    <property type="entry name" value="abc type-2 transporter like domain"/>
    <property type="match status" value="1"/>
</dbReference>
<evidence type="ECO:0000259" key="9">
    <source>
        <dbReference type="PROSITE" id="PS51012"/>
    </source>
</evidence>
<dbReference type="PROSITE" id="PS51012">
    <property type="entry name" value="ABC_TM2"/>
    <property type="match status" value="1"/>
</dbReference>
<dbReference type="InterPro" id="IPR013525">
    <property type="entry name" value="ABC2_TM"/>
</dbReference>
<dbReference type="PANTHER" id="PTHR30294">
    <property type="entry name" value="MEMBRANE COMPONENT OF ABC TRANSPORTER YHHJ-RELATED"/>
    <property type="match status" value="1"/>
</dbReference>
<comment type="caution">
    <text evidence="10">The sequence shown here is derived from an EMBL/GenBank/DDBJ whole genome shotgun (WGS) entry which is preliminary data.</text>
</comment>
<keyword evidence="4" id="KW-1003">Cell membrane</keyword>
<reference evidence="10 11" key="1">
    <citation type="submission" date="2023-12" db="EMBL/GenBank/DDBJ databases">
        <title>Baltic Sea Cyanobacteria.</title>
        <authorList>
            <person name="Delbaje E."/>
            <person name="Fewer D.P."/>
            <person name="Shishido T.K."/>
        </authorList>
    </citation>
    <scope>NUCLEOTIDE SEQUENCE [LARGE SCALE GENOMIC DNA]</scope>
    <source>
        <strain evidence="10 11">UHCC 0281</strain>
    </source>
</reference>
<dbReference type="PANTHER" id="PTHR30294:SF29">
    <property type="entry name" value="MULTIDRUG ABC TRANSPORTER PERMEASE YBHS-RELATED"/>
    <property type="match status" value="1"/>
</dbReference>
<evidence type="ECO:0000256" key="3">
    <source>
        <dbReference type="ARBA" id="ARBA00022448"/>
    </source>
</evidence>